<feature type="signal peptide" evidence="2">
    <location>
        <begin position="1"/>
        <end position="20"/>
    </location>
</feature>
<evidence type="ECO:0008006" key="4">
    <source>
        <dbReference type="Google" id="ProtNLM"/>
    </source>
</evidence>
<dbReference type="SUPFAM" id="SSF89392">
    <property type="entry name" value="Prokaryotic lipoproteins and lipoprotein localization factors"/>
    <property type="match status" value="1"/>
</dbReference>
<evidence type="ECO:0000256" key="2">
    <source>
        <dbReference type="SAM" id="SignalP"/>
    </source>
</evidence>
<dbReference type="Gene3D" id="2.50.20.10">
    <property type="entry name" value="Lipoprotein localisation LolA/LolB/LppX"/>
    <property type="match status" value="1"/>
</dbReference>
<protein>
    <recommendedName>
        <fullName evidence="4">Outer membrane lipoprotein carrier protein LolA</fullName>
    </recommendedName>
</protein>
<dbReference type="PANTHER" id="PTHR35869">
    <property type="entry name" value="OUTER-MEMBRANE LIPOPROTEIN CARRIER PROTEIN"/>
    <property type="match status" value="1"/>
</dbReference>
<feature type="chain" id="PRO_5043366897" description="Outer membrane lipoprotein carrier protein LolA" evidence="2">
    <location>
        <begin position="21"/>
        <end position="209"/>
    </location>
</feature>
<proteinExistence type="predicted"/>
<accession>A0AAT9GGN8</accession>
<evidence type="ECO:0000313" key="3">
    <source>
        <dbReference type="EMBL" id="BFG69801.1"/>
    </source>
</evidence>
<organism evidence="3">
    <name type="scientific">Sediminibacterium sp. KACHI17</name>
    <dbReference type="NCBI Taxonomy" id="1751071"/>
    <lineage>
        <taxon>Bacteria</taxon>
        <taxon>Pseudomonadati</taxon>
        <taxon>Bacteroidota</taxon>
        <taxon>Chitinophagia</taxon>
        <taxon>Chitinophagales</taxon>
        <taxon>Chitinophagaceae</taxon>
        <taxon>Sediminibacterium</taxon>
    </lineage>
</organism>
<dbReference type="AlphaFoldDB" id="A0AAT9GGN8"/>
<name>A0AAT9GGN8_9BACT</name>
<dbReference type="InterPro" id="IPR029046">
    <property type="entry name" value="LolA/LolB/LppX"/>
</dbReference>
<dbReference type="Pfam" id="PF03548">
    <property type="entry name" value="LolA"/>
    <property type="match status" value="1"/>
</dbReference>
<dbReference type="RefSeq" id="WP_353550103.1">
    <property type="nucleotide sequence ID" value="NZ_AP029612.1"/>
</dbReference>
<dbReference type="PANTHER" id="PTHR35869:SF1">
    <property type="entry name" value="OUTER-MEMBRANE LIPOPROTEIN CARRIER PROTEIN"/>
    <property type="match status" value="1"/>
</dbReference>
<reference evidence="3" key="1">
    <citation type="submission" date="2024-02" db="EMBL/GenBank/DDBJ databases">
        <title>Sediminibacterium planktonica sp. nov. and Sediminibacterium longus sp. nov., isolated from surface lake and river water.</title>
        <authorList>
            <person name="Watanabe K."/>
            <person name="Takemine S."/>
            <person name="Ishii Y."/>
            <person name="Ogata Y."/>
            <person name="Shindo C."/>
            <person name="Suda W."/>
        </authorList>
    </citation>
    <scope>NUCLEOTIDE SEQUENCE</scope>
    <source>
        <strain evidence="3">KACHI17</strain>
    </source>
</reference>
<dbReference type="CDD" id="cd16325">
    <property type="entry name" value="LolA"/>
    <property type="match status" value="1"/>
</dbReference>
<keyword evidence="1 2" id="KW-0732">Signal</keyword>
<gene>
    <name evidence="3" type="ORF">KACHI17_06820</name>
</gene>
<dbReference type="EMBL" id="AP029612">
    <property type="protein sequence ID" value="BFG69801.1"/>
    <property type="molecule type" value="Genomic_DNA"/>
</dbReference>
<sequence>MKKLYAIVLLPLAMMLQVQAQNDPNAKKILDAVSNTVKTYKTISAGFTITSVTSKGKNNGTKKGTIVTKGSKYVLKEGKNEILCDGAKIYNYDGAKTITVSNVEEGGQTLSPQKILSGAYDKDFTYKLIATKGNFHEIEMKPLDNRKNFSKVNVFVDKTKNMIARAVILDKGNNTVQVSFTNIVPNKAVADNVFVFSAAKYPKDVEILD</sequence>
<evidence type="ECO:0000256" key="1">
    <source>
        <dbReference type="ARBA" id="ARBA00022729"/>
    </source>
</evidence>
<dbReference type="InterPro" id="IPR004564">
    <property type="entry name" value="OM_lipoprot_carrier_LolA-like"/>
</dbReference>